<evidence type="ECO:0000313" key="6">
    <source>
        <dbReference type="Proteomes" id="UP000306631"/>
    </source>
</evidence>
<dbReference type="InterPro" id="IPR056823">
    <property type="entry name" value="TEN-like_YD-shell"/>
</dbReference>
<evidence type="ECO:0000259" key="3">
    <source>
        <dbReference type="Pfam" id="PF20148"/>
    </source>
</evidence>
<evidence type="ECO:0000256" key="1">
    <source>
        <dbReference type="ARBA" id="ARBA00022737"/>
    </source>
</evidence>
<dbReference type="RefSeq" id="WP_136006770.1">
    <property type="nucleotide sequence ID" value="NZ_SRYW01000020.1"/>
</dbReference>
<dbReference type="PANTHER" id="PTHR32305">
    <property type="match status" value="1"/>
</dbReference>
<dbReference type="CDD" id="cd14740">
    <property type="entry name" value="PAAR_4"/>
    <property type="match status" value="1"/>
</dbReference>
<feature type="region of interest" description="Disordered" evidence="2">
    <location>
        <begin position="1177"/>
        <end position="1217"/>
    </location>
</feature>
<feature type="domain" description="Teneurin-like YD-shell" evidence="4">
    <location>
        <begin position="574"/>
        <end position="770"/>
    </location>
</feature>
<name>A0A4S2CUA9_STEMA</name>
<feature type="region of interest" description="Disordered" evidence="2">
    <location>
        <begin position="1246"/>
        <end position="1304"/>
    </location>
</feature>
<dbReference type="InterPro" id="IPR045351">
    <property type="entry name" value="DUF6531"/>
</dbReference>
<dbReference type="InterPro" id="IPR006530">
    <property type="entry name" value="YD"/>
</dbReference>
<dbReference type="OrthoDB" id="9816400at2"/>
<sequence>MSIAAKHFDPQLGIDIHMYAVPPCPLPTPHIGLVLDPFDYIPFIGSTVKVNGVHRGTAGTGGLDIHIPLGVWGPPLAAPMGPQFDGEEIFMGSRTVSADGEPFSRLAMPVLDCNLAGMINPFRAKKPKKPLRAMSLPTGLNVAIPTSVKIGGPPTVSWTALAFRAAFAGLGKLRKSDFFRKKMDAFAEWRRARWGHLPSGTLKCKVLRAEPVDIRDGSVSVTHDDFSIPGRLPLAWRRVYASRHAQRQGACGFGWQTPADIALALAPDGSAWLSGPDQVAFFPELPRRDGADVAVLDFVDGARLWRQQGQWIVRFKGGLHYRFDGAAAPGVAQLPQEQHLPIERIEDSCGNFWRFERRDGHLVRIVERGVDDQQGRYIAVTARHGRIDDLQLHDPATGLNHPLVSYRYTDGDLIAAVDPLGAPRTFGYTQHHMVRHTDRVGLSFYYAFDAQWRVVHSWGDGGLYDYHFDYDALLRETRITDSLGNVSLVKFDENRLPLCEIDPLDGVTIFEYDDVGRTVAVTDPEGLRTGFEYDERGNLVVLVRADGTTLQQQFDDQDQLLAVTDPEGNTWLQHYDTRGLLIEQTDPLQAATRYTYDAYGLLQAQTSPRGAVTAVGYDRHGLVTSVLDPLGHQSRYQHDPLGRLLYQTDPLGQTTAYEYDAKGRLLGVQAPDSSGVRCEYDAEDQLITYLDEAGARTRLQYVGIGQIGKRVQADGHVVEYRYDTEEQLIGVVNQRGEHYLLNRDPLGRIVEEIDYWGQSRHYSYDAAGRLTTTVDPLGQRIVFATDKLGRITAKTLPDIRQPGRQVKETFQYDARGQLVDLRNAHRHVTRRFDPLGQLLEEIQDGFRVGYAYDEAGNRTQRQTSAGNAIAFAYDLCDQVSEIGINDEVPITLERDALGRTTREQLSPHLERRFDYDARNLLTAQTVLRDAAPLFDTRYDYDRTGNLTRRQDSAQGVDEYRYDAIGRLLAHTDPKGVLHPYYNDPAGDRLRTDIREVRMRKVAGGDDQAEVLWTREGTYQGVHYVFDRAGDMVRKGSPGGGDASDLELIWDANHRLAESRRDGKSTYYGYDPLGRRVFKRNPTETTWFFWDGDALLGEVKQANDAEDAAPVWVDNVASLIEVKRRQRRLEKLHEGVREYVYYPRSFVPLAMLERRGDSSAGTGSELESEPYYRVDTVGRDAQSPSVSLSSVVTTADGSGQRPERDSSPPGRLRSADYSANGLGTLGNLSLANQDAAIGLPVERAGQASLQPESAWGTRLGATGLGPDRTVASNPKDAVKPLGHQTPTTHRNPARPLSESGTAPDELVHTESDGRLLDAVHASTETLNGASNRFFLYQCDPNGCPNRIFTAQGRVAWVAPSEDTRDEGCDDELSCVRSLGQYHDVETGLVYNLARYFDRESSQFCSADPIGLSGGTNLYAYGLNYINWTDPLGLTGGRTTGENADILRRNMNREGRAVAPGQAAGHIVASTGSKGHWAAAADSRDILSAYDIEINDAANGVPVDHPRPHNKMHTRKFHMDVKARLTAVVDRMSAAGYGHRATRSALRRELRQIGREFTASCRG</sequence>
<organism evidence="5 6">
    <name type="scientific">Stenotrophomonas maltophilia</name>
    <name type="common">Pseudomonas maltophilia</name>
    <name type="synonym">Xanthomonas maltophilia</name>
    <dbReference type="NCBI Taxonomy" id="40324"/>
    <lineage>
        <taxon>Bacteria</taxon>
        <taxon>Pseudomonadati</taxon>
        <taxon>Pseudomonadota</taxon>
        <taxon>Gammaproteobacteria</taxon>
        <taxon>Lysobacterales</taxon>
        <taxon>Lysobacteraceae</taxon>
        <taxon>Stenotrophomonas</taxon>
        <taxon>Stenotrophomonas maltophilia group</taxon>
    </lineage>
</organism>
<feature type="domain" description="DUF6531" evidence="3">
    <location>
        <begin position="210"/>
        <end position="277"/>
    </location>
</feature>
<dbReference type="InterPro" id="IPR022385">
    <property type="entry name" value="Rhs_assc_core"/>
</dbReference>
<gene>
    <name evidence="5" type="ORF">E5352_17355</name>
</gene>
<dbReference type="Proteomes" id="UP000306631">
    <property type="component" value="Unassembled WGS sequence"/>
</dbReference>
<evidence type="ECO:0000256" key="2">
    <source>
        <dbReference type="SAM" id="MobiDB-lite"/>
    </source>
</evidence>
<feature type="compositionally biased region" description="Low complexity" evidence="2">
    <location>
        <begin position="1182"/>
        <end position="1191"/>
    </location>
</feature>
<feature type="domain" description="Teneurin-like YD-shell" evidence="4">
    <location>
        <begin position="806"/>
        <end position="989"/>
    </location>
</feature>
<dbReference type="NCBIfam" id="TIGR03696">
    <property type="entry name" value="Rhs_assc_core"/>
    <property type="match status" value="1"/>
</dbReference>
<dbReference type="InterPro" id="IPR032871">
    <property type="entry name" value="AHH_dom_containing"/>
</dbReference>
<dbReference type="NCBIfam" id="TIGR01643">
    <property type="entry name" value="YD_repeat_2x"/>
    <property type="match status" value="10"/>
</dbReference>
<reference evidence="5 6" key="1">
    <citation type="submission" date="2019-04" db="EMBL/GenBank/DDBJ databases">
        <title>Microbes associate with the intestines of laboratory mice.</title>
        <authorList>
            <person name="Navarre W."/>
            <person name="Wong E."/>
            <person name="Huang K."/>
            <person name="Tropini C."/>
            <person name="Ng K."/>
            <person name="Yu B."/>
        </authorList>
    </citation>
    <scope>NUCLEOTIDE SEQUENCE [LARGE SCALE GENOMIC DNA]</scope>
    <source>
        <strain evidence="5 6">NM62_B4-13</strain>
    </source>
</reference>
<proteinExistence type="predicted"/>
<dbReference type="PANTHER" id="PTHR32305:SF15">
    <property type="entry name" value="PROTEIN RHSA-RELATED"/>
    <property type="match status" value="1"/>
</dbReference>
<dbReference type="InterPro" id="IPR050708">
    <property type="entry name" value="T6SS_VgrG/RHS"/>
</dbReference>
<dbReference type="Gene3D" id="2.180.10.10">
    <property type="entry name" value="RHS repeat-associated core"/>
    <property type="match status" value="4"/>
</dbReference>
<keyword evidence="1" id="KW-0677">Repeat</keyword>
<dbReference type="EMBL" id="SRYW01000020">
    <property type="protein sequence ID" value="TGY31995.1"/>
    <property type="molecule type" value="Genomic_DNA"/>
</dbReference>
<dbReference type="InterPro" id="IPR031325">
    <property type="entry name" value="RHS_repeat"/>
</dbReference>
<comment type="caution">
    <text evidence="5">The sequence shown here is derived from an EMBL/GenBank/DDBJ whole genome shotgun (WGS) entry which is preliminary data.</text>
</comment>
<evidence type="ECO:0000313" key="5">
    <source>
        <dbReference type="EMBL" id="TGY31995.1"/>
    </source>
</evidence>
<dbReference type="Pfam" id="PF20148">
    <property type="entry name" value="DUF6531"/>
    <property type="match status" value="1"/>
</dbReference>
<protein>
    <submittedName>
        <fullName evidence="5">Type IV secretion protein Rhs</fullName>
    </submittedName>
</protein>
<dbReference type="Pfam" id="PF25023">
    <property type="entry name" value="TEN_YD-shell"/>
    <property type="match status" value="2"/>
</dbReference>
<dbReference type="Pfam" id="PF05593">
    <property type="entry name" value="RHS_repeat"/>
    <property type="match status" value="1"/>
</dbReference>
<accession>A0A4S2CUA9</accession>
<dbReference type="Pfam" id="PF14412">
    <property type="entry name" value="AHH"/>
    <property type="match status" value="1"/>
</dbReference>
<evidence type="ECO:0000259" key="4">
    <source>
        <dbReference type="Pfam" id="PF25023"/>
    </source>
</evidence>